<evidence type="ECO:0008006" key="3">
    <source>
        <dbReference type="Google" id="ProtNLM"/>
    </source>
</evidence>
<sequence>MNVPNASQVSSDFLYELKKETADSHKKLESLPVSASILSPDMKIEDYCHYLGLMLDVHHQTETVVFPLLTGIIEDLEKRKKKKLLENDLEFLNCKKETYKSVFENTAMSVPFAMGVFYVIEGSTLGGRFILKNVTANEQLFEGNGVSYFSGYGDKTGSYWKSFLNVLEEYEQRFNCGDEIIKGAVFAFESIYNHFLSTEE</sequence>
<dbReference type="EMBL" id="PRDM01000001">
    <property type="protein sequence ID" value="MBE8724356.1"/>
    <property type="molecule type" value="Genomic_DNA"/>
</dbReference>
<gene>
    <name evidence="1" type="ORF">C4F50_05285</name>
</gene>
<reference evidence="1 2" key="1">
    <citation type="submission" date="2018-07" db="EMBL/GenBank/DDBJ databases">
        <title>Genome assembly of strain KB82.</title>
        <authorList>
            <person name="Kukolya J."/>
            <person name="Horvath B."/>
            <person name="Nagy I."/>
            <person name="Toth A."/>
        </authorList>
    </citation>
    <scope>NUCLEOTIDE SEQUENCE [LARGE SCALE GENOMIC DNA]</scope>
    <source>
        <strain evidence="1 2">Kb82</strain>
    </source>
</reference>
<dbReference type="Pfam" id="PF01126">
    <property type="entry name" value="Heme_oxygenase"/>
    <property type="match status" value="1"/>
</dbReference>
<accession>A0ABR9TGE4</accession>
<evidence type="ECO:0000313" key="1">
    <source>
        <dbReference type="EMBL" id="MBE8724356.1"/>
    </source>
</evidence>
<protein>
    <recommendedName>
        <fullName evidence="3">Heme oxygenase</fullName>
    </recommendedName>
</protein>
<dbReference type="SUPFAM" id="SSF48613">
    <property type="entry name" value="Heme oxygenase-like"/>
    <property type="match status" value="1"/>
</dbReference>
<organism evidence="1 2">
    <name type="scientific">Flavobacterium hungaricum</name>
    <dbReference type="NCBI Taxonomy" id="2082725"/>
    <lineage>
        <taxon>Bacteria</taxon>
        <taxon>Pseudomonadati</taxon>
        <taxon>Bacteroidota</taxon>
        <taxon>Flavobacteriia</taxon>
        <taxon>Flavobacteriales</taxon>
        <taxon>Flavobacteriaceae</taxon>
        <taxon>Flavobacterium</taxon>
    </lineage>
</organism>
<evidence type="ECO:0000313" key="2">
    <source>
        <dbReference type="Proteomes" id="UP000640614"/>
    </source>
</evidence>
<comment type="caution">
    <text evidence="1">The sequence shown here is derived from an EMBL/GenBank/DDBJ whole genome shotgun (WGS) entry which is preliminary data.</text>
</comment>
<dbReference type="InterPro" id="IPR016084">
    <property type="entry name" value="Haem_Oase-like_multi-hlx"/>
</dbReference>
<keyword evidence="2" id="KW-1185">Reference proteome</keyword>
<proteinExistence type="predicted"/>
<dbReference type="Gene3D" id="1.20.910.10">
    <property type="entry name" value="Heme oxygenase-like"/>
    <property type="match status" value="1"/>
</dbReference>
<dbReference type="Proteomes" id="UP000640614">
    <property type="component" value="Unassembled WGS sequence"/>
</dbReference>
<dbReference type="InterPro" id="IPR016053">
    <property type="entry name" value="Haem_Oase-like"/>
</dbReference>
<dbReference type="RefSeq" id="WP_193845354.1">
    <property type="nucleotide sequence ID" value="NZ_PRDM01000001.1"/>
</dbReference>
<dbReference type="CDD" id="cd19166">
    <property type="entry name" value="HemeO-bac"/>
    <property type="match status" value="1"/>
</dbReference>
<name>A0ABR9TGE4_9FLAO</name>